<dbReference type="RefSeq" id="WP_057931640.1">
    <property type="nucleotide sequence ID" value="NZ_LMZQ01000003.1"/>
</dbReference>
<dbReference type="CDD" id="cd00075">
    <property type="entry name" value="HATPase"/>
    <property type="match status" value="1"/>
</dbReference>
<keyword evidence="5" id="KW-0418">Kinase</keyword>
<evidence type="ECO:0000256" key="4">
    <source>
        <dbReference type="ARBA" id="ARBA00022679"/>
    </source>
</evidence>
<keyword evidence="4" id="KW-0808">Transferase</keyword>
<feature type="coiled-coil region" evidence="6">
    <location>
        <begin position="142"/>
        <end position="194"/>
    </location>
</feature>
<dbReference type="FunFam" id="3.30.565.10:FF:000006">
    <property type="entry name" value="Sensor histidine kinase WalK"/>
    <property type="match status" value="1"/>
</dbReference>
<feature type="coiled-coil region" evidence="6">
    <location>
        <begin position="442"/>
        <end position="497"/>
    </location>
</feature>
<dbReference type="Pfam" id="PF13426">
    <property type="entry name" value="PAS_9"/>
    <property type="match status" value="1"/>
</dbReference>
<dbReference type="SUPFAM" id="SSF47384">
    <property type="entry name" value="Homodimeric domain of signal transducing histidine kinase"/>
    <property type="match status" value="1"/>
</dbReference>
<dbReference type="Pfam" id="PF08447">
    <property type="entry name" value="PAS_3"/>
    <property type="match status" value="2"/>
</dbReference>
<dbReference type="InterPro" id="IPR003661">
    <property type="entry name" value="HisK_dim/P_dom"/>
</dbReference>
<dbReference type="InterPro" id="IPR013656">
    <property type="entry name" value="PAS_4"/>
</dbReference>
<dbReference type="InterPro" id="IPR052162">
    <property type="entry name" value="Sensor_kinase/Photoreceptor"/>
</dbReference>
<dbReference type="InterPro" id="IPR036097">
    <property type="entry name" value="HisK_dim/P_sf"/>
</dbReference>
<dbReference type="SMART" id="SM00091">
    <property type="entry name" value="PAS"/>
    <property type="match status" value="4"/>
</dbReference>
<dbReference type="SMART" id="SM00086">
    <property type="entry name" value="PAC"/>
    <property type="match status" value="4"/>
</dbReference>
<dbReference type="InterPro" id="IPR036890">
    <property type="entry name" value="HATPase_C_sf"/>
</dbReference>
<evidence type="ECO:0000259" key="8">
    <source>
        <dbReference type="PROSITE" id="PS50112"/>
    </source>
</evidence>
<dbReference type="CDD" id="cd00082">
    <property type="entry name" value="HisKA"/>
    <property type="match status" value="1"/>
</dbReference>
<dbReference type="PANTHER" id="PTHR43304">
    <property type="entry name" value="PHYTOCHROME-LIKE PROTEIN CPH1"/>
    <property type="match status" value="1"/>
</dbReference>
<dbReference type="InterPro" id="IPR000700">
    <property type="entry name" value="PAS-assoc_C"/>
</dbReference>
<feature type="domain" description="PAC" evidence="9">
    <location>
        <begin position="278"/>
        <end position="330"/>
    </location>
</feature>
<dbReference type="GO" id="GO:0000155">
    <property type="term" value="F:phosphorelay sensor kinase activity"/>
    <property type="evidence" value="ECO:0007669"/>
    <property type="project" value="InterPro"/>
</dbReference>
<reference evidence="10 11" key="1">
    <citation type="submission" date="2015-11" db="EMBL/GenBank/DDBJ databases">
        <title>Sequence of Pedobacter ginsenosidimutans.</title>
        <authorList>
            <person name="Carson E."/>
            <person name="Keyser V."/>
            <person name="Newman J."/>
            <person name="Miller J."/>
        </authorList>
    </citation>
    <scope>NUCLEOTIDE SEQUENCE [LARGE SCALE GENOMIC DNA]</scope>
    <source>
        <strain evidence="10 11">KACC 14530</strain>
    </source>
</reference>
<dbReference type="EC" id="2.7.13.3" evidence="2"/>
<proteinExistence type="predicted"/>
<keyword evidence="6" id="KW-0175">Coiled coil</keyword>
<dbReference type="EMBL" id="LMZQ01000003">
    <property type="protein sequence ID" value="KRT17415.1"/>
    <property type="molecule type" value="Genomic_DNA"/>
</dbReference>
<dbReference type="SUPFAM" id="SSF55874">
    <property type="entry name" value="ATPase domain of HSP90 chaperone/DNA topoisomerase II/histidine kinase"/>
    <property type="match status" value="1"/>
</dbReference>
<dbReference type="InterPro" id="IPR005467">
    <property type="entry name" value="His_kinase_dom"/>
</dbReference>
<gene>
    <name evidence="10" type="ORF">ASU31_07030</name>
</gene>
<dbReference type="InterPro" id="IPR003594">
    <property type="entry name" value="HATPase_dom"/>
</dbReference>
<dbReference type="AlphaFoldDB" id="A0A0T5VU62"/>
<evidence type="ECO:0000256" key="5">
    <source>
        <dbReference type="ARBA" id="ARBA00022777"/>
    </source>
</evidence>
<keyword evidence="3" id="KW-0597">Phosphoprotein</keyword>
<dbReference type="InterPro" id="IPR001610">
    <property type="entry name" value="PAC"/>
</dbReference>
<dbReference type="PRINTS" id="PR00344">
    <property type="entry name" value="BCTRLSENSOR"/>
</dbReference>
<evidence type="ECO:0000259" key="9">
    <source>
        <dbReference type="PROSITE" id="PS50113"/>
    </source>
</evidence>
<dbReference type="PROSITE" id="PS50112">
    <property type="entry name" value="PAS"/>
    <property type="match status" value="2"/>
</dbReference>
<feature type="domain" description="PAC" evidence="9">
    <location>
        <begin position="397"/>
        <end position="451"/>
    </location>
</feature>
<dbReference type="Gene3D" id="3.30.565.10">
    <property type="entry name" value="Histidine kinase-like ATPase, C-terminal domain"/>
    <property type="match status" value="1"/>
</dbReference>
<dbReference type="SMART" id="SM00388">
    <property type="entry name" value="HisKA"/>
    <property type="match status" value="1"/>
</dbReference>
<dbReference type="OrthoDB" id="9813151at2"/>
<evidence type="ECO:0000313" key="10">
    <source>
        <dbReference type="EMBL" id="KRT17415.1"/>
    </source>
</evidence>
<dbReference type="InterPro" id="IPR004358">
    <property type="entry name" value="Sig_transdc_His_kin-like_C"/>
</dbReference>
<evidence type="ECO:0000256" key="6">
    <source>
        <dbReference type="SAM" id="Coils"/>
    </source>
</evidence>
<evidence type="ECO:0000313" key="11">
    <source>
        <dbReference type="Proteomes" id="UP000051950"/>
    </source>
</evidence>
<organism evidence="10 11">
    <name type="scientific">Pedobacter ginsenosidimutans</name>
    <dbReference type="NCBI Taxonomy" id="687842"/>
    <lineage>
        <taxon>Bacteria</taxon>
        <taxon>Pseudomonadati</taxon>
        <taxon>Bacteroidota</taxon>
        <taxon>Sphingobacteriia</taxon>
        <taxon>Sphingobacteriales</taxon>
        <taxon>Sphingobacteriaceae</taxon>
        <taxon>Pedobacter</taxon>
    </lineage>
</organism>
<protein>
    <recommendedName>
        <fullName evidence="2">histidine kinase</fullName>
        <ecNumber evidence="2">2.7.13.3</ecNumber>
    </recommendedName>
</protein>
<dbReference type="Pfam" id="PF02518">
    <property type="entry name" value="HATPase_c"/>
    <property type="match status" value="1"/>
</dbReference>
<dbReference type="Gene3D" id="3.30.450.20">
    <property type="entry name" value="PAS domain"/>
    <property type="match status" value="4"/>
</dbReference>
<dbReference type="NCBIfam" id="TIGR00229">
    <property type="entry name" value="sensory_box"/>
    <property type="match status" value="2"/>
</dbReference>
<evidence type="ECO:0000256" key="1">
    <source>
        <dbReference type="ARBA" id="ARBA00000085"/>
    </source>
</evidence>
<dbReference type="PROSITE" id="PS50109">
    <property type="entry name" value="HIS_KIN"/>
    <property type="match status" value="1"/>
</dbReference>
<dbReference type="PROSITE" id="PS50113">
    <property type="entry name" value="PAC"/>
    <property type="match status" value="3"/>
</dbReference>
<accession>A0A0T5VU62</accession>
<name>A0A0T5VU62_9SPHI</name>
<evidence type="ECO:0000256" key="2">
    <source>
        <dbReference type="ARBA" id="ARBA00012438"/>
    </source>
</evidence>
<dbReference type="CDD" id="cd00130">
    <property type="entry name" value="PAS"/>
    <property type="match status" value="2"/>
</dbReference>
<dbReference type="Pfam" id="PF08448">
    <property type="entry name" value="PAS_4"/>
    <property type="match status" value="1"/>
</dbReference>
<feature type="domain" description="PAS" evidence="8">
    <location>
        <begin position="205"/>
        <end position="275"/>
    </location>
</feature>
<dbReference type="STRING" id="687842.ASU31_07030"/>
<comment type="caution">
    <text evidence="10">The sequence shown here is derived from an EMBL/GenBank/DDBJ whole genome shotgun (WGS) entry which is preliminary data.</text>
</comment>
<dbReference type="InterPro" id="IPR000014">
    <property type="entry name" value="PAS"/>
</dbReference>
<dbReference type="PANTHER" id="PTHR43304:SF1">
    <property type="entry name" value="PAC DOMAIN-CONTAINING PROTEIN"/>
    <property type="match status" value="1"/>
</dbReference>
<dbReference type="Proteomes" id="UP000051950">
    <property type="component" value="Unassembled WGS sequence"/>
</dbReference>
<comment type="catalytic activity">
    <reaction evidence="1">
        <text>ATP + protein L-histidine = ADP + protein N-phospho-L-histidine.</text>
        <dbReference type="EC" id="2.7.13.3"/>
    </reaction>
</comment>
<dbReference type="Pfam" id="PF00512">
    <property type="entry name" value="HisKA"/>
    <property type="match status" value="1"/>
</dbReference>
<keyword evidence="11" id="KW-1185">Reference proteome</keyword>
<feature type="domain" description="PAS" evidence="8">
    <location>
        <begin position="487"/>
        <end position="558"/>
    </location>
</feature>
<feature type="domain" description="PAC" evidence="9">
    <location>
        <begin position="561"/>
        <end position="614"/>
    </location>
</feature>
<dbReference type="SUPFAM" id="SSF55785">
    <property type="entry name" value="PYP-like sensor domain (PAS domain)"/>
    <property type="match status" value="4"/>
</dbReference>
<dbReference type="Gene3D" id="1.10.287.130">
    <property type="match status" value="1"/>
</dbReference>
<evidence type="ECO:0000259" key="7">
    <source>
        <dbReference type="PROSITE" id="PS50109"/>
    </source>
</evidence>
<sequence>MSYPNHLLSSDQLLEVFNLTHTATAVHVGETAVIQTANDAMLRIWGKDRSIIGKSLEDALPELKGQPFIEMFRKVWLEGLVISGKDTAADLVVDGKLQTFYFDFEYRAIKNDAGKTICILHTAIDVSERVLRQQAVEQALEREEALQREQTLNEELAATVEELATTNEELVATNEELQETQETLHVLNNELELRVVERFNQLSESEKRFRTMAEGTDIFIAVADESGNAIYFNKSWVKLTGRSVKDLLDFGWADLIHPEDRDRYVDIYLSALAEKKPFTGEFRILTKKGDYRWLLASGPPRFHADGSFAGYISSCIDITERKLIEIERLNLNKLIEASSEFIGIAELDMSIQYLNPAALQKLGWLGISKRTILDCVFPEDRLMAEEILPGILKNNTFRQEIRFWNEKTGIPFWIEWNGFAIRNEENDQIIAFATVGPDITERKLYQEELQGINMEMAAANEELATTNEELAKTHDDLIRYTNKLSDSEEKLRQAIETGRMGTWSINPKTLEITMSSFVKELLGLPLDKPAEMDMIMKAVNPDYHKMLFSALDNAMKNHLPSDTEYPINNLINGQEKWVRATGRVFLDQNGNPTEYSGLFIDITEQKLDELRKNDFIGMVSHELKTPLTAINGFVQVLQRKAKKDEDNYAIIALDKAHSQIRKMTTMINGFLNVSRLESGKLLIEKTNFSLDELLKETIEETYVSQSSHQIILNPTCEVNINADRNKIGNVISNLISNGLKYSDNGTRIEITCKLYDTEVEIQIKDEGIGIKPEDIDKLFERYYRVQGNHTISGFGIGLYLSAEIIERHGGRIWAESEEGKGSVFHFTLPLS</sequence>
<dbReference type="InterPro" id="IPR035965">
    <property type="entry name" value="PAS-like_dom_sf"/>
</dbReference>
<feature type="domain" description="Histidine kinase" evidence="7">
    <location>
        <begin position="618"/>
        <end position="831"/>
    </location>
</feature>
<evidence type="ECO:0000256" key="3">
    <source>
        <dbReference type="ARBA" id="ARBA00022553"/>
    </source>
</evidence>
<dbReference type="InterPro" id="IPR013655">
    <property type="entry name" value="PAS_fold_3"/>
</dbReference>
<dbReference type="SMART" id="SM00387">
    <property type="entry name" value="HATPase_c"/>
    <property type="match status" value="1"/>
</dbReference>